<dbReference type="EMBL" id="GBRH01249139">
    <property type="protein sequence ID" value="JAD48756.1"/>
    <property type="molecule type" value="Transcribed_RNA"/>
</dbReference>
<reference evidence="1" key="2">
    <citation type="journal article" date="2015" name="Data Brief">
        <title>Shoot transcriptome of the giant reed, Arundo donax.</title>
        <authorList>
            <person name="Barrero R.A."/>
            <person name="Guerrero F.D."/>
            <person name="Moolhuijzen P."/>
            <person name="Goolsby J.A."/>
            <person name="Tidwell J."/>
            <person name="Bellgard S.E."/>
            <person name="Bellgard M.I."/>
        </authorList>
    </citation>
    <scope>NUCLEOTIDE SEQUENCE</scope>
    <source>
        <tissue evidence="1">Shoot tissue taken approximately 20 cm above the soil surface</tissue>
    </source>
</reference>
<proteinExistence type="predicted"/>
<dbReference type="AlphaFoldDB" id="A0A0A9ACB3"/>
<evidence type="ECO:0000313" key="1">
    <source>
        <dbReference type="EMBL" id="JAD48756.1"/>
    </source>
</evidence>
<accession>A0A0A9ACB3</accession>
<name>A0A0A9ACB3_ARUDO</name>
<sequence>MERPCSRHSFARRWSSWSHWPWQTKKSKWAPVIGEVIVTMYKQKVVFDDLGRCVKMKAGPCLGTRQAAPSK</sequence>
<protein>
    <submittedName>
        <fullName evidence="1">Uncharacterized protein</fullName>
    </submittedName>
</protein>
<reference evidence="1" key="1">
    <citation type="submission" date="2014-09" db="EMBL/GenBank/DDBJ databases">
        <authorList>
            <person name="Magalhaes I.L.F."/>
            <person name="Oliveira U."/>
            <person name="Santos F.R."/>
            <person name="Vidigal T.H.D.A."/>
            <person name="Brescovit A.D."/>
            <person name="Santos A.J."/>
        </authorList>
    </citation>
    <scope>NUCLEOTIDE SEQUENCE</scope>
    <source>
        <tissue evidence="1">Shoot tissue taken approximately 20 cm above the soil surface</tissue>
    </source>
</reference>
<organism evidence="1">
    <name type="scientific">Arundo donax</name>
    <name type="common">Giant reed</name>
    <name type="synonym">Donax arundinaceus</name>
    <dbReference type="NCBI Taxonomy" id="35708"/>
    <lineage>
        <taxon>Eukaryota</taxon>
        <taxon>Viridiplantae</taxon>
        <taxon>Streptophyta</taxon>
        <taxon>Embryophyta</taxon>
        <taxon>Tracheophyta</taxon>
        <taxon>Spermatophyta</taxon>
        <taxon>Magnoliopsida</taxon>
        <taxon>Liliopsida</taxon>
        <taxon>Poales</taxon>
        <taxon>Poaceae</taxon>
        <taxon>PACMAD clade</taxon>
        <taxon>Arundinoideae</taxon>
        <taxon>Arundineae</taxon>
        <taxon>Arundo</taxon>
    </lineage>
</organism>